<evidence type="ECO:0008006" key="4">
    <source>
        <dbReference type="Google" id="ProtNLM"/>
    </source>
</evidence>
<gene>
    <name evidence="2" type="ORF">C7382_10779</name>
</gene>
<name>A0A2U1FEX4_9PORP</name>
<keyword evidence="1" id="KW-0472">Membrane</keyword>
<feature type="transmembrane region" description="Helical" evidence="1">
    <location>
        <begin position="6"/>
        <end position="24"/>
    </location>
</feature>
<dbReference type="GeneID" id="94550709"/>
<protein>
    <recommendedName>
        <fullName evidence="4">Lipoprotein</fullName>
    </recommendedName>
</protein>
<dbReference type="EMBL" id="QEKY01000007">
    <property type="protein sequence ID" value="PVZ10714.1"/>
    <property type="molecule type" value="Genomic_DNA"/>
</dbReference>
<dbReference type="PROSITE" id="PS51257">
    <property type="entry name" value="PROKAR_LIPOPROTEIN"/>
    <property type="match status" value="1"/>
</dbReference>
<accession>A0A2U1FEX4</accession>
<reference evidence="2 3" key="1">
    <citation type="submission" date="2018-04" db="EMBL/GenBank/DDBJ databases">
        <title>Genomic Encyclopedia of Type Strains, Phase IV (KMG-IV): sequencing the most valuable type-strain genomes for metagenomic binning, comparative biology and taxonomic classification.</title>
        <authorList>
            <person name="Goeker M."/>
        </authorList>
    </citation>
    <scope>NUCLEOTIDE SEQUENCE [LARGE SCALE GENOMIC DNA]</scope>
    <source>
        <strain evidence="2 3">DSM 28520</strain>
    </source>
</reference>
<evidence type="ECO:0000313" key="2">
    <source>
        <dbReference type="EMBL" id="PVZ10714.1"/>
    </source>
</evidence>
<keyword evidence="1" id="KW-1133">Transmembrane helix</keyword>
<keyword evidence="3" id="KW-1185">Reference proteome</keyword>
<dbReference type="RefSeq" id="WP_116679260.1">
    <property type="nucleotide sequence ID" value="NZ_QEKY01000007.1"/>
</dbReference>
<comment type="caution">
    <text evidence="2">The sequence shown here is derived from an EMBL/GenBank/DDBJ whole genome shotgun (WGS) entry which is preliminary data.</text>
</comment>
<proteinExistence type="predicted"/>
<dbReference type="AlphaFoldDB" id="A0A2U1FEX4"/>
<evidence type="ECO:0000256" key="1">
    <source>
        <dbReference type="SAM" id="Phobius"/>
    </source>
</evidence>
<keyword evidence="1" id="KW-0812">Transmembrane</keyword>
<organism evidence="2 3">
    <name type="scientific">Porphyromonas loveana</name>
    <dbReference type="NCBI Taxonomy" id="1884669"/>
    <lineage>
        <taxon>Bacteria</taxon>
        <taxon>Pseudomonadati</taxon>
        <taxon>Bacteroidota</taxon>
        <taxon>Bacteroidia</taxon>
        <taxon>Bacteroidales</taxon>
        <taxon>Porphyromonadaceae</taxon>
        <taxon>Porphyromonas</taxon>
    </lineage>
</organism>
<feature type="transmembrane region" description="Helical" evidence="1">
    <location>
        <begin position="128"/>
        <end position="147"/>
    </location>
</feature>
<evidence type="ECO:0000313" key="3">
    <source>
        <dbReference type="Proteomes" id="UP000245462"/>
    </source>
</evidence>
<dbReference type="Proteomes" id="UP000245462">
    <property type="component" value="Unassembled WGS sequence"/>
</dbReference>
<sequence length="150" mass="17104">MESRNAIVRSVFASIGLWLMMAGCRTVRLESESAQLQAHLSHDSSYYHTRVSGTVEEEEITEISVFPTLLSEAVSDSVREYPAIIRRQRTRRTTRQTELRDSSCAEHRVGTIVQTEQEKRREKHPASIGWVPVLFFLGIVLGVAGYIRER</sequence>